<dbReference type="InterPro" id="IPR049249">
    <property type="entry name" value="DUF6882"/>
</dbReference>
<dbReference type="Pfam" id="PF21813">
    <property type="entry name" value="DUF6882"/>
    <property type="match status" value="1"/>
</dbReference>
<reference evidence="1 2" key="1">
    <citation type="submission" date="2015-05" db="EMBL/GenBank/DDBJ databases">
        <title>Complete genome sequence of Corynebacterium epidermidicanis DSM 45586, isolated from the skin of a dog suffering from pruritus.</title>
        <authorList>
            <person name="Ruckert C."/>
            <person name="Albersmeier A."/>
            <person name="Winkler A."/>
            <person name="Tauch A."/>
        </authorList>
    </citation>
    <scope>NUCLEOTIDE SEQUENCE [LARGE SCALE GENOMIC DNA]</scope>
    <source>
        <strain evidence="1 2">DSM 45586</strain>
    </source>
</reference>
<evidence type="ECO:0000313" key="1">
    <source>
        <dbReference type="EMBL" id="AKK02707.1"/>
    </source>
</evidence>
<dbReference type="AlphaFoldDB" id="A0A0G3GV54"/>
<sequence>MHLAAPRTLNELAEDGKINQADIDAHFNQFLGAVNATEVARTNDGFTVRFGRSGHPDLDVPARLVATIQDDQWHWNLPQAATAASSFNIPELNSPTPAINLDVLTAAARTLCDDAPIIRVPFNDHVTVLALTIAPSRSTAQQALLNGPWDPTPRELTAFAVRRGLASLPPHTTTKELRTTSYYLSREHQMLFDARVNSNPQLAAALPQLGIPLGHVSNGLWTWADSPLVRHLRNFGQEHTMPVFVRPQVPLDVAQKLNLIDCAKAASQVWTHVFIPLTPTAYRVVLLQHPEFTVPVATREVIHAVLSQPPAGDIDQDAAREEYLEHVRLRAENR</sequence>
<dbReference type="RefSeq" id="WP_047239866.1">
    <property type="nucleotide sequence ID" value="NZ_CP011541.1"/>
</dbReference>
<proteinExistence type="predicted"/>
<dbReference type="KEGG" id="cei:CEPID_04170"/>
<dbReference type="Proteomes" id="UP000035368">
    <property type="component" value="Chromosome"/>
</dbReference>
<organism evidence="1 2">
    <name type="scientific">Corynebacterium epidermidicanis</name>
    <dbReference type="NCBI Taxonomy" id="1050174"/>
    <lineage>
        <taxon>Bacteria</taxon>
        <taxon>Bacillati</taxon>
        <taxon>Actinomycetota</taxon>
        <taxon>Actinomycetes</taxon>
        <taxon>Mycobacteriales</taxon>
        <taxon>Corynebacteriaceae</taxon>
        <taxon>Corynebacterium</taxon>
    </lineage>
</organism>
<dbReference type="STRING" id="1050174.CEPID_04170"/>
<dbReference type="EMBL" id="CP011541">
    <property type="protein sequence ID" value="AKK02707.1"/>
    <property type="molecule type" value="Genomic_DNA"/>
</dbReference>
<keyword evidence="2" id="KW-1185">Reference proteome</keyword>
<accession>A0A0G3GV54</accession>
<dbReference type="OrthoDB" id="4428117at2"/>
<evidence type="ECO:0000313" key="2">
    <source>
        <dbReference type="Proteomes" id="UP000035368"/>
    </source>
</evidence>
<dbReference type="PATRIC" id="fig|1050174.4.peg.846"/>
<name>A0A0G3GV54_9CORY</name>
<gene>
    <name evidence="1" type="ORF">CEPID_04170</name>
</gene>
<protein>
    <submittedName>
        <fullName evidence="1">Uncharacterized protein</fullName>
    </submittedName>
</protein>